<keyword evidence="6" id="KW-0732">Signal</keyword>
<comment type="similarity">
    <text evidence="2">Belongs to the EDC3 family.</text>
</comment>
<name>A0A4P9Y450_9FUNG</name>
<dbReference type="GO" id="GO:0003729">
    <property type="term" value="F:mRNA binding"/>
    <property type="evidence" value="ECO:0007669"/>
    <property type="project" value="TreeGrafter"/>
</dbReference>
<feature type="domain" description="YjeF N-terminal" evidence="7">
    <location>
        <begin position="291"/>
        <end position="516"/>
    </location>
</feature>
<dbReference type="Proteomes" id="UP000267251">
    <property type="component" value="Unassembled WGS sequence"/>
</dbReference>
<evidence type="ECO:0000259" key="8">
    <source>
        <dbReference type="PROSITE" id="PS51512"/>
    </source>
</evidence>
<dbReference type="PANTHER" id="PTHR13612:SF0">
    <property type="entry name" value="ENHANCER OF MRNA-DECAPPING PROTEIN 3"/>
    <property type="match status" value="1"/>
</dbReference>
<dbReference type="Pfam" id="PF03853">
    <property type="entry name" value="YjeF_N"/>
    <property type="match status" value="1"/>
</dbReference>
<keyword evidence="10" id="KW-1185">Reference proteome</keyword>
<keyword evidence="4" id="KW-0963">Cytoplasm</keyword>
<evidence type="ECO:0000256" key="2">
    <source>
        <dbReference type="ARBA" id="ARBA00006610"/>
    </source>
</evidence>
<feature type="chain" id="PRO_5020745223" description="Enhancer of mRNA-decapping protein 3" evidence="6">
    <location>
        <begin position="27"/>
        <end position="545"/>
    </location>
</feature>
<feature type="region of interest" description="Disordered" evidence="5">
    <location>
        <begin position="114"/>
        <end position="148"/>
    </location>
</feature>
<feature type="signal peptide" evidence="6">
    <location>
        <begin position="1"/>
        <end position="26"/>
    </location>
</feature>
<dbReference type="AlphaFoldDB" id="A0A4P9Y450"/>
<feature type="compositionally biased region" description="Gly residues" evidence="5">
    <location>
        <begin position="200"/>
        <end position="209"/>
    </location>
</feature>
<dbReference type="InterPro" id="IPR036652">
    <property type="entry name" value="YjeF_N_dom_sf"/>
</dbReference>
<evidence type="ECO:0000256" key="3">
    <source>
        <dbReference type="ARBA" id="ARBA00015797"/>
    </source>
</evidence>
<dbReference type="GO" id="GO:0000932">
    <property type="term" value="C:P-body"/>
    <property type="evidence" value="ECO:0007669"/>
    <property type="project" value="UniProtKB-SubCell"/>
</dbReference>
<dbReference type="GO" id="GO:0033962">
    <property type="term" value="P:P-body assembly"/>
    <property type="evidence" value="ECO:0007669"/>
    <property type="project" value="TreeGrafter"/>
</dbReference>
<sequence>MSQGFIGLRVAVTLSSGLSLSGVILSVDPTTRELALSDVTVEGDPPQQFSSYCIAGHLVQDVRILPVSTSPSVADSSASVAPSPLSAGEGKRVMGEGTLINPWVEQGIKVNVSSFTNTSSSSPSIQPIRGRKQKKKGKGRGRPEGSVNEWADDDVREYSGRDFDFAGNLARFDKQAIFADFKEQDQISPSDRLVGHNRKGGGGGGGGGEDLQRKLHHTEMVLEDEHSQSMIMKVVPSGNEIGGGGGEEEEEGEEEGEGAEEEEEEEGTLGTGRDFPIISSRDVTHVSTLQMLEMEKLAVSEGNLSLDILVENAGRGIAHIIFSLLARSSSSPSSHGPKGVILVVGDHMGGWATVAAARHLLNRSIPHVHVCLAHEEDHSSTHSSTFHGLLRAYSTGGGHFLNHLRDSQHTTGQEILIDALLAPHHHLADLPSSKAEQTVLGHLRAIASFPTILSIDAPSSALDLTGTSKADPSLQVQPGGIISLGAPRLLIQALLADGLLHRVWVVDMGLPGSLWRRAGVRIWNQSAWPQGSWVIQMISGSEEDV</sequence>
<dbReference type="Gene3D" id="3.40.50.10260">
    <property type="entry name" value="YjeF N-terminal domain"/>
    <property type="match status" value="1"/>
</dbReference>
<feature type="region of interest" description="Disordered" evidence="5">
    <location>
        <begin position="188"/>
        <end position="211"/>
    </location>
</feature>
<dbReference type="GO" id="GO:0031087">
    <property type="term" value="P:deadenylation-independent decapping of nuclear-transcribed mRNA"/>
    <property type="evidence" value="ECO:0007669"/>
    <property type="project" value="TreeGrafter"/>
</dbReference>
<organism evidence="9 10">
    <name type="scientific">Piptocephalis cylindrospora</name>
    <dbReference type="NCBI Taxonomy" id="1907219"/>
    <lineage>
        <taxon>Eukaryota</taxon>
        <taxon>Fungi</taxon>
        <taxon>Fungi incertae sedis</taxon>
        <taxon>Zoopagomycota</taxon>
        <taxon>Zoopagomycotina</taxon>
        <taxon>Zoopagomycetes</taxon>
        <taxon>Zoopagales</taxon>
        <taxon>Piptocephalidaceae</taxon>
        <taxon>Piptocephalis</taxon>
    </lineage>
</organism>
<evidence type="ECO:0000256" key="4">
    <source>
        <dbReference type="ARBA" id="ARBA00022490"/>
    </source>
</evidence>
<dbReference type="SUPFAM" id="SSF64153">
    <property type="entry name" value="YjeF N-terminal domain-like"/>
    <property type="match status" value="1"/>
</dbReference>
<dbReference type="PANTHER" id="PTHR13612">
    <property type="entry name" value="ENHANCER OF MRNA-DECAPPING PROTEIN 3"/>
    <property type="match status" value="1"/>
</dbReference>
<comment type="subcellular location">
    <subcellularLocation>
        <location evidence="1">Cytoplasm</location>
        <location evidence="1">P-body</location>
    </subcellularLocation>
</comment>
<evidence type="ECO:0000256" key="6">
    <source>
        <dbReference type="SAM" id="SignalP"/>
    </source>
</evidence>
<dbReference type="EMBL" id="KZ988269">
    <property type="protein sequence ID" value="RKP12610.1"/>
    <property type="molecule type" value="Genomic_DNA"/>
</dbReference>
<protein>
    <recommendedName>
        <fullName evidence="3">Enhancer of mRNA-decapping protein 3</fullName>
    </recommendedName>
</protein>
<dbReference type="InterPro" id="IPR025762">
    <property type="entry name" value="DFDF"/>
</dbReference>
<feature type="compositionally biased region" description="Acidic residues" evidence="5">
    <location>
        <begin position="246"/>
        <end position="267"/>
    </location>
</feature>
<dbReference type="OrthoDB" id="10030313at2759"/>
<evidence type="ECO:0000256" key="1">
    <source>
        <dbReference type="ARBA" id="ARBA00004201"/>
    </source>
</evidence>
<accession>A0A4P9Y450</accession>
<evidence type="ECO:0000259" key="7">
    <source>
        <dbReference type="PROSITE" id="PS51385"/>
    </source>
</evidence>
<feature type="compositionally biased region" description="Low complexity" evidence="5">
    <location>
        <begin position="114"/>
        <end position="124"/>
    </location>
</feature>
<feature type="domain" description="DFDF" evidence="8">
    <location>
        <begin position="151"/>
        <end position="187"/>
    </location>
</feature>
<evidence type="ECO:0000256" key="5">
    <source>
        <dbReference type="SAM" id="MobiDB-lite"/>
    </source>
</evidence>
<feature type="compositionally biased region" description="Basic residues" evidence="5">
    <location>
        <begin position="129"/>
        <end position="140"/>
    </location>
</feature>
<dbReference type="Pfam" id="PF09532">
    <property type="entry name" value="FDF"/>
    <property type="match status" value="1"/>
</dbReference>
<feature type="region of interest" description="Disordered" evidence="5">
    <location>
        <begin position="235"/>
        <end position="275"/>
    </location>
</feature>
<dbReference type="PROSITE" id="PS51385">
    <property type="entry name" value="YJEF_N"/>
    <property type="match status" value="1"/>
</dbReference>
<gene>
    <name evidence="9" type="ORF">BJ684DRAFT_16920</name>
</gene>
<reference evidence="10" key="1">
    <citation type="journal article" date="2018" name="Nat. Microbiol.">
        <title>Leveraging single-cell genomics to expand the fungal tree of life.</title>
        <authorList>
            <person name="Ahrendt S.R."/>
            <person name="Quandt C.A."/>
            <person name="Ciobanu D."/>
            <person name="Clum A."/>
            <person name="Salamov A."/>
            <person name="Andreopoulos B."/>
            <person name="Cheng J.F."/>
            <person name="Woyke T."/>
            <person name="Pelin A."/>
            <person name="Henrissat B."/>
            <person name="Reynolds N.K."/>
            <person name="Benny G.L."/>
            <person name="Smith M.E."/>
            <person name="James T.Y."/>
            <person name="Grigoriev I.V."/>
        </authorList>
    </citation>
    <scope>NUCLEOTIDE SEQUENCE [LARGE SCALE GENOMIC DNA]</scope>
</reference>
<dbReference type="PROSITE" id="PS51512">
    <property type="entry name" value="DFDF"/>
    <property type="match status" value="1"/>
</dbReference>
<dbReference type="SMART" id="SM01199">
    <property type="entry name" value="FDF"/>
    <property type="match status" value="1"/>
</dbReference>
<dbReference type="InterPro" id="IPR019050">
    <property type="entry name" value="FDF_dom"/>
</dbReference>
<proteinExistence type="inferred from homology"/>
<dbReference type="InterPro" id="IPR004443">
    <property type="entry name" value="YjeF_N_dom"/>
</dbReference>
<evidence type="ECO:0000313" key="9">
    <source>
        <dbReference type="EMBL" id="RKP12610.1"/>
    </source>
</evidence>
<evidence type="ECO:0000313" key="10">
    <source>
        <dbReference type="Proteomes" id="UP000267251"/>
    </source>
</evidence>